<dbReference type="EMBL" id="BJCD01000056">
    <property type="protein sequence ID" value="GDZ95353.1"/>
    <property type="molecule type" value="Genomic_DNA"/>
</dbReference>
<feature type="region of interest" description="Disordered" evidence="1">
    <location>
        <begin position="32"/>
        <end position="52"/>
    </location>
</feature>
<accession>A0A4P5ZIW8</accession>
<name>A0A4P5ZIW8_PLAAG</name>
<evidence type="ECO:0000313" key="4">
    <source>
        <dbReference type="Proteomes" id="UP000299794"/>
    </source>
</evidence>
<protein>
    <recommendedName>
        <fullName evidence="2">Magnetosome protein MamS/MamX domain-containing protein</fullName>
    </recommendedName>
</protein>
<sequence>MKINLSKTLVKGAVIATGIAFISLNYSPPLLAKPNSNSPQPTPTNDNDFDPPCHELMGQNHPMMGQGWRGNSPRGKGQYSRMMYDPSHVETVQGTILEIQPGNRGNQMPHGMYLQIKTNTETLGLHIGPVWYLEQQNFQIQPNDTVEVTGTRIDWGGQPNLIVGEIKKGNQTLQLRDENGYPRWMGWQQQTPSN</sequence>
<organism evidence="3 4">
    <name type="scientific">Planktothrix agardhii CCAP 1459/11A</name>
    <dbReference type="NCBI Taxonomy" id="282420"/>
    <lineage>
        <taxon>Bacteria</taxon>
        <taxon>Bacillati</taxon>
        <taxon>Cyanobacteriota</taxon>
        <taxon>Cyanophyceae</taxon>
        <taxon>Oscillatoriophycideae</taxon>
        <taxon>Oscillatoriales</taxon>
        <taxon>Microcoleaceae</taxon>
        <taxon>Planktothrix</taxon>
    </lineage>
</organism>
<evidence type="ECO:0000259" key="2">
    <source>
        <dbReference type="Pfam" id="PF26390"/>
    </source>
</evidence>
<evidence type="ECO:0000313" key="3">
    <source>
        <dbReference type="EMBL" id="GDZ95353.1"/>
    </source>
</evidence>
<dbReference type="Proteomes" id="UP000299794">
    <property type="component" value="Unassembled WGS sequence"/>
</dbReference>
<feature type="domain" description="Magnetosome protein MamS/MamX" evidence="2">
    <location>
        <begin position="89"/>
        <end position="173"/>
    </location>
</feature>
<reference evidence="4" key="1">
    <citation type="submission" date="2019-02" db="EMBL/GenBank/DDBJ databases">
        <title>Draft genome sequence of Planktothrix agardhii NIES-905.</title>
        <authorList>
            <person name="Yamaguchi H."/>
            <person name="Suzuki S."/>
            <person name="Kawachi M."/>
        </authorList>
    </citation>
    <scope>NUCLEOTIDE SEQUENCE [LARGE SCALE GENOMIC DNA]</scope>
    <source>
        <strain evidence="4">CCAP 1459/11A</strain>
    </source>
</reference>
<feature type="compositionally biased region" description="Low complexity" evidence="1">
    <location>
        <begin position="34"/>
        <end position="46"/>
    </location>
</feature>
<evidence type="ECO:0000256" key="1">
    <source>
        <dbReference type="SAM" id="MobiDB-lite"/>
    </source>
</evidence>
<proteinExistence type="predicted"/>
<dbReference type="InterPro" id="IPR058837">
    <property type="entry name" value="MamS_MamX_dom"/>
</dbReference>
<dbReference type="RefSeq" id="WP_026786333.1">
    <property type="nucleotide sequence ID" value="NZ_BJCD01000056.1"/>
</dbReference>
<dbReference type="Pfam" id="PF26390">
    <property type="entry name" value="MamS_MamX"/>
    <property type="match status" value="1"/>
</dbReference>
<comment type="caution">
    <text evidence="3">The sequence shown here is derived from an EMBL/GenBank/DDBJ whole genome shotgun (WGS) entry which is preliminary data.</text>
</comment>
<gene>
    <name evidence="3" type="ORF">PA905_36500</name>
</gene>
<dbReference type="AlphaFoldDB" id="A0A4P5ZIW8"/>